<reference evidence="2" key="2">
    <citation type="journal article" date="2016" name="Genome Announc.">
        <title>Draft Genome Sequences of Two Novel Amoeba-Resistant Intranuclear Bacteria, 'Candidatus Berkiella cookevillensis' and 'Candidatus Berkiella aquae'.</title>
        <authorList>
            <person name="Mehari Y.T."/>
            <person name="Arivett B.A."/>
            <person name="Farone A.L."/>
            <person name="Gunderson J.H."/>
            <person name="Farone M.B."/>
        </authorList>
    </citation>
    <scope>NUCLEOTIDE SEQUENCE</scope>
    <source>
        <strain evidence="2">CC99</strain>
    </source>
</reference>
<sequence length="311" mass="36842">MKAYPESIIKKIEALEKKYAEMGQDMPSYLDGLLYSNILSYWDYIHLDTLLSIQKPKTDCKDEMIFITYHQITELMFRLIIAEAEQLCTDKEQPQEVWIKHLSRINRYFRHLISSFDIMIQGMDKDAFRKFRMALLPASGFQSVQYRKIEIYSSNLRQLLHLKYRNTFQEDASLNTLYQHIYWKSSNRELKSGKKTLTLTMFEEKYDEILLNLAKSLQTQNINSKYLQAHIDIKNNPDIIKELKNLDLNANLFWLLAHYGAADAFLRDKQEIIVATGGTNWQSYLPPQYQKIMYFPSLWTEQESADWGRVK</sequence>
<dbReference type="InterPro" id="IPR004981">
    <property type="entry name" value="Trp_2_3_dOase"/>
</dbReference>
<dbReference type="AlphaFoldDB" id="A0A0Q9YVJ6"/>
<dbReference type="STRING" id="437022.CC99x_00352"/>
<evidence type="ECO:0000313" key="1">
    <source>
        <dbReference type="EMBL" id="KRG20131.1"/>
    </source>
</evidence>
<dbReference type="EMBL" id="LKHV01000001">
    <property type="protein sequence ID" value="KRG20131.1"/>
    <property type="molecule type" value="Genomic_DNA"/>
</dbReference>
<reference evidence="2" key="3">
    <citation type="submission" date="2021-06" db="EMBL/GenBank/DDBJ databases">
        <title>Genomic Description and Analysis of Intracellular Bacteria, Candidatus Berkiella cookevillensis and Candidatus Berkiella aquae.</title>
        <authorList>
            <person name="Kidane D.T."/>
            <person name="Mehari Y.T."/>
            <person name="Rice F.C."/>
            <person name="Arivett B.A."/>
            <person name="Farone A.L."/>
            <person name="Berk S.G."/>
            <person name="Farone M.B."/>
        </authorList>
    </citation>
    <scope>NUCLEOTIDE SEQUENCE</scope>
    <source>
        <strain evidence="2">CC99</strain>
    </source>
</reference>
<dbReference type="Pfam" id="PF03301">
    <property type="entry name" value="Trp_dioxygenase"/>
    <property type="match status" value="1"/>
</dbReference>
<dbReference type="InterPro" id="IPR037217">
    <property type="entry name" value="Trp/Indoleamine_2_3_dOase-like"/>
</dbReference>
<dbReference type="GO" id="GO:0020037">
    <property type="term" value="F:heme binding"/>
    <property type="evidence" value="ECO:0007669"/>
    <property type="project" value="InterPro"/>
</dbReference>
<dbReference type="GO" id="GO:0004833">
    <property type="term" value="F:L-tryptophan 2,3-dioxygenase activity"/>
    <property type="evidence" value="ECO:0007669"/>
    <property type="project" value="UniProtKB-EC"/>
</dbReference>
<accession>A0A0Q9YVJ6</accession>
<keyword evidence="3" id="KW-1185">Reference proteome</keyword>
<protein>
    <submittedName>
        <fullName evidence="1">Tryptophan 2,3-dioxygenase</fullName>
        <ecNumber evidence="1">1.13.11.11</ecNumber>
    </submittedName>
</protein>
<proteinExistence type="predicted"/>
<dbReference type="OrthoDB" id="9776847at2"/>
<evidence type="ECO:0000313" key="2">
    <source>
        <dbReference type="EMBL" id="MCS5708291.1"/>
    </source>
</evidence>
<reference evidence="1" key="1">
    <citation type="submission" date="2015-09" db="EMBL/GenBank/DDBJ databases">
        <title>Draft Genome Sequences of Two Novel Amoeba-resistant Intranuclear Bacteria, Candidatus Berkiella cookevillensis and Candidatus Berkiella aquae.</title>
        <authorList>
            <person name="Mehari Y.T."/>
            <person name="Arivett B.A."/>
            <person name="Farone A.L."/>
            <person name="Gunderson J.H."/>
            <person name="Farone M.B."/>
        </authorList>
    </citation>
    <scope>NUCLEOTIDE SEQUENCE [LARGE SCALE GENOMIC DNA]</scope>
    <source>
        <strain evidence="1">CC99</strain>
    </source>
</reference>
<dbReference type="PATRIC" id="fig|1590042.3.peg.369"/>
<dbReference type="Gene3D" id="1.20.58.480">
    <property type="match status" value="1"/>
</dbReference>
<gene>
    <name evidence="1" type="primary">kynA</name>
    <name evidence="1" type="ORF">CC99x_00352</name>
    <name evidence="2" type="ORF">CC99x_005170</name>
</gene>
<dbReference type="RefSeq" id="WP_057623008.1">
    <property type="nucleotide sequence ID" value="NZ_LKHV02000001.1"/>
</dbReference>
<dbReference type="PANTHER" id="PTHR10138">
    <property type="entry name" value="TRYPTOPHAN 2,3-DIOXYGENASE"/>
    <property type="match status" value="1"/>
</dbReference>
<dbReference type="GO" id="GO:0019442">
    <property type="term" value="P:L-tryptophan catabolic process to acetyl-CoA"/>
    <property type="evidence" value="ECO:0007669"/>
    <property type="project" value="TreeGrafter"/>
</dbReference>
<dbReference type="EC" id="1.13.11.11" evidence="1"/>
<evidence type="ECO:0000313" key="3">
    <source>
        <dbReference type="Proteomes" id="UP000051494"/>
    </source>
</evidence>
<comment type="caution">
    <text evidence="1">The sequence shown here is derived from an EMBL/GenBank/DDBJ whole genome shotgun (WGS) entry which is preliminary data.</text>
</comment>
<dbReference type="GO" id="GO:0046872">
    <property type="term" value="F:metal ion binding"/>
    <property type="evidence" value="ECO:0007669"/>
    <property type="project" value="InterPro"/>
</dbReference>
<dbReference type="EMBL" id="LKHV02000001">
    <property type="protein sequence ID" value="MCS5708291.1"/>
    <property type="molecule type" value="Genomic_DNA"/>
</dbReference>
<organism evidence="1">
    <name type="scientific">Candidatus Berkiella cookevillensis</name>
    <dbReference type="NCBI Taxonomy" id="437022"/>
    <lineage>
        <taxon>Bacteria</taxon>
        <taxon>Pseudomonadati</taxon>
        <taxon>Pseudomonadota</taxon>
        <taxon>Gammaproteobacteria</taxon>
        <taxon>Candidatus Berkiellales</taxon>
        <taxon>Candidatus Berkiellaceae</taxon>
        <taxon>Candidatus Berkiella</taxon>
    </lineage>
</organism>
<keyword evidence="1" id="KW-0223">Dioxygenase</keyword>
<dbReference type="SUPFAM" id="SSF140959">
    <property type="entry name" value="Indolic compounds 2,3-dioxygenase-like"/>
    <property type="match status" value="1"/>
</dbReference>
<dbReference type="GO" id="GO:0019441">
    <property type="term" value="P:L-tryptophan catabolic process to kynurenine"/>
    <property type="evidence" value="ECO:0007669"/>
    <property type="project" value="InterPro"/>
</dbReference>
<dbReference type="Proteomes" id="UP000051494">
    <property type="component" value="Unassembled WGS sequence"/>
</dbReference>
<name>A0A0Q9YVJ6_9GAMM</name>
<keyword evidence="1" id="KW-0560">Oxidoreductase</keyword>
<dbReference type="PANTHER" id="PTHR10138:SF0">
    <property type="entry name" value="TRYPTOPHAN 2,3-DIOXYGENASE"/>
    <property type="match status" value="1"/>
</dbReference>